<reference evidence="2" key="1">
    <citation type="submission" date="2016-10" db="EMBL/GenBank/DDBJ databases">
        <authorList>
            <person name="Varghese N."/>
            <person name="Submissions S."/>
        </authorList>
    </citation>
    <scope>NUCLEOTIDE SEQUENCE [LARGE SCALE GENOMIC DNA]</scope>
    <source>
        <strain evidence="2">CGMCC 1.10683</strain>
    </source>
</reference>
<accession>A0A1I6PZL5</accession>
<keyword evidence="2" id="KW-1185">Reference proteome</keyword>
<protein>
    <submittedName>
        <fullName evidence="1">Uncharacterized protein</fullName>
    </submittedName>
</protein>
<evidence type="ECO:0000313" key="2">
    <source>
        <dbReference type="Proteomes" id="UP000198788"/>
    </source>
</evidence>
<dbReference type="EMBL" id="FOZV01000002">
    <property type="protein sequence ID" value="SFS45651.1"/>
    <property type="molecule type" value="Genomic_DNA"/>
</dbReference>
<dbReference type="STRING" id="871741.SAMN05192570_1434"/>
<gene>
    <name evidence="1" type="ORF">SAMN05192570_1434</name>
</gene>
<sequence length="31" mass="3435">MARWMRDLLSLASCGGVVWVMWQAALMLPAA</sequence>
<name>A0A1I6PZL5_9CAUL</name>
<evidence type="ECO:0000313" key="1">
    <source>
        <dbReference type="EMBL" id="SFS45651.1"/>
    </source>
</evidence>
<dbReference type="Proteomes" id="UP000198788">
    <property type="component" value="Unassembled WGS sequence"/>
</dbReference>
<organism evidence="1 2">
    <name type="scientific">Brevundimonas viscosa</name>
    <dbReference type="NCBI Taxonomy" id="871741"/>
    <lineage>
        <taxon>Bacteria</taxon>
        <taxon>Pseudomonadati</taxon>
        <taxon>Pseudomonadota</taxon>
        <taxon>Alphaproteobacteria</taxon>
        <taxon>Caulobacterales</taxon>
        <taxon>Caulobacteraceae</taxon>
        <taxon>Brevundimonas</taxon>
    </lineage>
</organism>
<proteinExistence type="predicted"/>
<dbReference type="AlphaFoldDB" id="A0A1I6PZL5"/>